<dbReference type="EMBL" id="CP017556">
    <property type="protein sequence ID" value="AOW03728.1"/>
    <property type="molecule type" value="Genomic_DNA"/>
</dbReference>
<dbReference type="AlphaFoldDB" id="A0A1D8NDL9"/>
<proteinExistence type="predicted"/>
<evidence type="ECO:0000313" key="2">
    <source>
        <dbReference type="Proteomes" id="UP000182444"/>
    </source>
</evidence>
<sequence length="150" mass="17496">MHVGHNCCIGPTVEKGYCLGVSGEQRRRVDYVSVEREKEGRCTWRDRAFVYLCTLLKLEEPDVNERPVTVLYRVYHLSTQLPVPTRTRTPLTGTCPNLNSRDRYLRSRHIYRGSRDHPHHRLSDERRAQPSLMSTMSTFEHRLADVCTLV</sequence>
<accession>A0A1D8NDL9</accession>
<dbReference type="GeneID" id="94583262"/>
<dbReference type="RefSeq" id="XP_068138748.1">
    <property type="nucleotide sequence ID" value="XM_068282647.1"/>
</dbReference>
<dbReference type="VEuPathDB" id="FungiDB:YALI1_D09493g"/>
<protein>
    <submittedName>
        <fullName evidence="1">Uncharacterized protein</fullName>
    </submittedName>
</protein>
<evidence type="ECO:0000313" key="1">
    <source>
        <dbReference type="EMBL" id="AOW03728.1"/>
    </source>
</evidence>
<name>A0A1D8NDL9_YARLL</name>
<dbReference type="Proteomes" id="UP000182444">
    <property type="component" value="Chromosome 1D"/>
</dbReference>
<gene>
    <name evidence="1" type="ORF">YALI1_D09493g</name>
</gene>
<organism evidence="1 2">
    <name type="scientific">Yarrowia lipolytica</name>
    <name type="common">Candida lipolytica</name>
    <dbReference type="NCBI Taxonomy" id="4952"/>
    <lineage>
        <taxon>Eukaryota</taxon>
        <taxon>Fungi</taxon>
        <taxon>Dikarya</taxon>
        <taxon>Ascomycota</taxon>
        <taxon>Saccharomycotina</taxon>
        <taxon>Dipodascomycetes</taxon>
        <taxon>Dipodascales</taxon>
        <taxon>Dipodascales incertae sedis</taxon>
        <taxon>Yarrowia</taxon>
    </lineage>
</organism>
<reference evidence="1 2" key="1">
    <citation type="journal article" date="2016" name="PLoS ONE">
        <title>Sequence Assembly of Yarrowia lipolytica Strain W29/CLIB89 Shows Transposable Element Diversity.</title>
        <authorList>
            <person name="Magnan C."/>
            <person name="Yu J."/>
            <person name="Chang I."/>
            <person name="Jahn E."/>
            <person name="Kanomata Y."/>
            <person name="Wu J."/>
            <person name="Zeller M."/>
            <person name="Oakes M."/>
            <person name="Baldi P."/>
            <person name="Sandmeyer S."/>
        </authorList>
    </citation>
    <scope>NUCLEOTIDE SEQUENCE [LARGE SCALE GENOMIC DNA]</scope>
    <source>
        <strain evidence="2">CLIB89(W29)</strain>
    </source>
</reference>